<dbReference type="Proteomes" id="UP000233491">
    <property type="component" value="Unassembled WGS sequence"/>
</dbReference>
<dbReference type="AlphaFoldDB" id="A0A1I4QRH5"/>
<evidence type="ECO:0000313" key="2">
    <source>
        <dbReference type="Proteomes" id="UP000233491"/>
    </source>
</evidence>
<protein>
    <submittedName>
        <fullName evidence="1">DUF3563 domain-containing protein</fullName>
    </submittedName>
</protein>
<dbReference type="InterPro" id="IPR021946">
    <property type="entry name" value="DUF3563"/>
</dbReference>
<organism evidence="1 2">
    <name type="scientific">Pleomorphomonas diazotrophica</name>
    <dbReference type="NCBI Taxonomy" id="1166257"/>
    <lineage>
        <taxon>Bacteria</taxon>
        <taxon>Pseudomonadati</taxon>
        <taxon>Pseudomonadota</taxon>
        <taxon>Alphaproteobacteria</taxon>
        <taxon>Hyphomicrobiales</taxon>
        <taxon>Pleomorphomonadaceae</taxon>
        <taxon>Pleomorphomonas</taxon>
    </lineage>
</organism>
<comment type="caution">
    <text evidence="1">The sequence shown here is derived from an EMBL/GenBank/DDBJ whole genome shotgun (WGS) entry which is preliminary data.</text>
</comment>
<keyword evidence="2" id="KW-1185">Reference proteome</keyword>
<dbReference type="Pfam" id="PF12086">
    <property type="entry name" value="DUF3563"/>
    <property type="match status" value="1"/>
</dbReference>
<dbReference type="EMBL" id="PJNW01000002">
    <property type="protein sequence ID" value="PKR90472.1"/>
    <property type="molecule type" value="Genomic_DNA"/>
</dbReference>
<dbReference type="RefSeq" id="WP_101287565.1">
    <property type="nucleotide sequence ID" value="NZ_FOUQ01000001.1"/>
</dbReference>
<sequence length="51" mass="5918">MFTQLRKAARALRPATAAEREVAYLNEATDRIDLEYRQRAVDRGMFRNAGF</sequence>
<name>A0A1I4QRH5_9HYPH</name>
<proteinExistence type="predicted"/>
<dbReference type="OrthoDB" id="8451584at2"/>
<evidence type="ECO:0000313" key="1">
    <source>
        <dbReference type="EMBL" id="PKR90472.1"/>
    </source>
</evidence>
<accession>A0A1I4QRH5</accession>
<reference evidence="1 2" key="1">
    <citation type="submission" date="2017-12" db="EMBL/GenBank/DDBJ databases">
        <title>Anaerobic carbon monoxide metabolism by Pleomorphomonas carboxyditropha sp. nov., a new mesophilic hydrogenogenic carboxidotroph.</title>
        <authorList>
            <person name="Esquivel-Elizondo S."/>
            <person name="Krajmalnik-Brown R."/>
        </authorList>
    </citation>
    <scope>NUCLEOTIDE SEQUENCE [LARGE SCALE GENOMIC DNA]</scope>
    <source>
        <strain evidence="1 2">R5-392</strain>
    </source>
</reference>
<gene>
    <name evidence="1" type="ORF">CXZ10_03625</name>
</gene>